<dbReference type="KEGG" id="plw:D5F53_32280"/>
<evidence type="ECO:0000256" key="1">
    <source>
        <dbReference type="SAM" id="MobiDB-lite"/>
    </source>
</evidence>
<feature type="domain" description="SLH" evidence="3">
    <location>
        <begin position="32"/>
        <end position="92"/>
    </location>
</feature>
<organism evidence="4 5">
    <name type="scientific">Paenibacillus lautus</name>
    <name type="common">Bacillus lautus</name>
    <dbReference type="NCBI Taxonomy" id="1401"/>
    <lineage>
        <taxon>Bacteria</taxon>
        <taxon>Bacillati</taxon>
        <taxon>Bacillota</taxon>
        <taxon>Bacilli</taxon>
        <taxon>Bacillales</taxon>
        <taxon>Paenibacillaceae</taxon>
        <taxon>Paenibacillus</taxon>
    </lineage>
</organism>
<dbReference type="InterPro" id="IPR051465">
    <property type="entry name" value="Cell_Envelope_Struct_Comp"/>
</dbReference>
<name>A0A385TYG4_PAELA</name>
<feature type="chain" id="PRO_5017280870" evidence="2">
    <location>
        <begin position="27"/>
        <end position="1264"/>
    </location>
</feature>
<dbReference type="InterPro" id="IPR001119">
    <property type="entry name" value="SLH_dom"/>
</dbReference>
<evidence type="ECO:0000256" key="2">
    <source>
        <dbReference type="SAM" id="SignalP"/>
    </source>
</evidence>
<proteinExistence type="predicted"/>
<dbReference type="PROSITE" id="PS51272">
    <property type="entry name" value="SLH"/>
    <property type="match status" value="3"/>
</dbReference>
<dbReference type="SUPFAM" id="SSF110296">
    <property type="entry name" value="Oligoxyloglucan reducing end-specific cellobiohydrolase"/>
    <property type="match status" value="1"/>
</dbReference>
<dbReference type="AlphaFoldDB" id="A0A385TYG4"/>
<feature type="compositionally biased region" description="Gly residues" evidence="1">
    <location>
        <begin position="526"/>
        <end position="540"/>
    </location>
</feature>
<feature type="domain" description="SLH" evidence="3">
    <location>
        <begin position="158"/>
        <end position="220"/>
    </location>
</feature>
<dbReference type="Gene3D" id="2.60.40.10">
    <property type="entry name" value="Immunoglobulins"/>
    <property type="match status" value="1"/>
</dbReference>
<keyword evidence="5" id="KW-1185">Reference proteome</keyword>
<protein>
    <submittedName>
        <fullName evidence="4">DUF4073 domain-containing protein</fullName>
    </submittedName>
</protein>
<dbReference type="Pfam" id="PF13285">
    <property type="entry name" value="DUF4073"/>
    <property type="match status" value="1"/>
</dbReference>
<evidence type="ECO:0000259" key="3">
    <source>
        <dbReference type="PROSITE" id="PS51272"/>
    </source>
</evidence>
<dbReference type="PANTHER" id="PTHR43308:SF5">
    <property type="entry name" value="S-LAYER PROTEIN _ PEPTIDOGLYCAN ENDO-BETA-N-ACETYLGLUCOSAMINIDASE"/>
    <property type="match status" value="1"/>
</dbReference>
<reference evidence="4 5" key="1">
    <citation type="submission" date="2018-09" db="EMBL/GenBank/DDBJ databases">
        <title>Genome Sequence of Paenibacillus lautus Strain E7593-69, Azo Dye-Degrading Bacteria, Isolated from Commercial Tattoo Inks.</title>
        <authorList>
            <person name="Nho S.W."/>
            <person name="Kim S.-J."/>
            <person name="Kweon O."/>
            <person name="Cerniglia C.E."/>
        </authorList>
    </citation>
    <scope>NUCLEOTIDE SEQUENCE [LARGE SCALE GENOMIC DNA]</scope>
    <source>
        <strain evidence="4 5">E7593-69</strain>
        <plasmid evidence="4 5">pAZOPL1</plasmid>
    </source>
</reference>
<dbReference type="InterPro" id="IPR013783">
    <property type="entry name" value="Ig-like_fold"/>
</dbReference>
<dbReference type="InterPro" id="IPR025142">
    <property type="entry name" value="DUF4073"/>
</dbReference>
<feature type="domain" description="SLH" evidence="3">
    <location>
        <begin position="93"/>
        <end position="156"/>
    </location>
</feature>
<dbReference type="EMBL" id="CP032413">
    <property type="protein sequence ID" value="AYB48008.1"/>
    <property type="molecule type" value="Genomic_DNA"/>
</dbReference>
<sequence length="1264" mass="137271">MTFQKKFRVGALALAISTVMSSNAGAASSLSITTFKDLGDASPWARSLIQEAQDKQLITGDPGGLFRPLQTVTRQEVAAALAKAFNLPVEANSGSSFSDVSKDLWSAGVINAVKREGWMKGDSNGAFRPKDNITREEMAAILARAAGLDKSNEIETVISSFKDSGNISSWAKESVATVVSSGLMIGSNERFSPQKTILRQELATILVRINSDNGDLQNIQRIENGIVTIGEASYTIADSLKPLFKDSNIPVLTNAGVRFVADNGQITQILSLDIVTSGSAAGEGQAEFSKNLIFDGGKASIDGNLKIAADFITIKNLNINGNLEIGEELEHDFYAQQVTVKGSTFVRGGDENTVVFDQSSLKGMEVSKDGVRVEATNKTVVQEVNINSRESGLWGDESITYQTVKVEESAFYVYLAAHINNLELNAGSGETIVSGNGVLDNVTVKGSGEISILNKGAIGKLTITDIESKITLPSNVPIQSIVLPPGVSPEQVIKNYDTVKSQIAKINDLDNPDYNTNAGQKESPSTGGGNGSGSSNGGGSPSNPESPPPTTNPTNRNPLLYYSYQNRNASSADVLVTSEKTGTFYYLAIPSDIDFLLPNKDQIKSGSLPGYDSVLSGEFTVSANQKTVYKLDGMQEDKRYRIWGFFKESGTGVESNVVHLTYILNYHPNSIYVLPYPKANLSQIRIQFTGKLESQITNTLDPAAIIKSGRLRNYGFGHIPITSINWDLSIPDMPILNLNFDTVTLGDGKSSYIDWSYTENGLYIMDTHPDGTIYQKTFGGNGSYGGEDVVALITKQLSIEAGNIEDPTKADDVLHVLKAYPHPLEIELGVIDFNAKAYQKALSESDNYLTYADVQKIIAAVNEKYPAPSTYEADAIRSMNHTNDALIMQGLLRSYASVLTIDKAEYEELHELIRIEIAQSMINQRALDPFKKYSSIEEINIAYEKAYQTVSMVPTSIRFVDSDNQAGIIGGEIIWTPGKVDDVVDHYEILWGTDGQPTSTIANIDKQAGNVYILQHGTMIPAGANQLFVRAILKNGTSTLAISMALEDTLPPTPSSPNVRKDEIRNLLIGADDSMEFSVDGGNTWSPYDERNPPTFPGDVSVSIRVKADPVNQVPAGFITTVSFVDVVNLYIAHNDVRNTFESIYATSALEYSVDNGATWTTFDEQNPPEFPGDMNVLLRERGGQYLPPGPAKSFLFTSKVHMQFPGSDYLWTTSSVAEYSLNGGSWIPLPFDQQVKFQPGDVVDVREAARGVFPAGAKETYTF</sequence>
<feature type="compositionally biased region" description="Polar residues" evidence="1">
    <location>
        <begin position="513"/>
        <end position="522"/>
    </location>
</feature>
<dbReference type="PANTHER" id="PTHR43308">
    <property type="entry name" value="OUTER MEMBRANE PROTEIN ALPHA-RELATED"/>
    <property type="match status" value="1"/>
</dbReference>
<feature type="region of interest" description="Disordered" evidence="1">
    <location>
        <begin position="507"/>
        <end position="559"/>
    </location>
</feature>
<dbReference type="Proteomes" id="UP000266552">
    <property type="component" value="Plasmid pAZOPL1"/>
</dbReference>
<dbReference type="RefSeq" id="WP_119851369.1">
    <property type="nucleotide sequence ID" value="NZ_CP032413.1"/>
</dbReference>
<evidence type="ECO:0000313" key="5">
    <source>
        <dbReference type="Proteomes" id="UP000266552"/>
    </source>
</evidence>
<feature type="signal peptide" evidence="2">
    <location>
        <begin position="1"/>
        <end position="26"/>
    </location>
</feature>
<gene>
    <name evidence="4" type="ORF">D5F53_32280</name>
</gene>
<keyword evidence="4" id="KW-0614">Plasmid</keyword>
<geneLocation type="plasmid" evidence="4 5">
    <name>pAZOPL1</name>
</geneLocation>
<evidence type="ECO:0000313" key="4">
    <source>
        <dbReference type="EMBL" id="AYB48008.1"/>
    </source>
</evidence>
<dbReference type="Pfam" id="PF00395">
    <property type="entry name" value="SLH"/>
    <property type="match status" value="3"/>
</dbReference>
<keyword evidence="2" id="KW-0732">Signal</keyword>
<accession>A0A385TYG4</accession>